<accession>A0AAW4TDJ5</accession>
<gene>
    <name evidence="1" type="ORF">LGN22_15690</name>
</gene>
<dbReference type="Proteomes" id="UP001199070">
    <property type="component" value="Unassembled WGS sequence"/>
</dbReference>
<comment type="caution">
    <text evidence="1">The sequence shown here is derived from an EMBL/GenBank/DDBJ whole genome shotgun (WGS) entry which is preliminary data.</text>
</comment>
<dbReference type="RefSeq" id="WP_226133965.1">
    <property type="nucleotide sequence ID" value="NZ_JAIZTC010000004.1"/>
</dbReference>
<protein>
    <recommendedName>
        <fullName evidence="3">Lipid A biosynthesis acyltransferase</fullName>
    </recommendedName>
</protein>
<evidence type="ECO:0000313" key="1">
    <source>
        <dbReference type="EMBL" id="MCA8380313.1"/>
    </source>
</evidence>
<evidence type="ECO:0008006" key="3">
    <source>
        <dbReference type="Google" id="ProtNLM"/>
    </source>
</evidence>
<evidence type="ECO:0000313" key="2">
    <source>
        <dbReference type="Proteomes" id="UP001199070"/>
    </source>
</evidence>
<sequence length="304" mass="33511">MGDKVQCRAGWRDRCLLRLSGRALERLALATWLMRSVGSPRARWAGRLRYEWGREHVALSPAHAWRTMAARELESLVDRRLLVERAAGRAPGWPGLEAAAHALALAIGTIRDEAGGRPVIVSPFHYVSQFANVCVIDALRDALRLPEIAIVSGVAREAYGGLEATLVPNLRVLHTYDETNRNALGLRVLQALRRDGVAAVFADAPPYLMQRFPMATIEVTMFGRPARIHRGVFTIGARAGAVLLPFHLTVTAGRVDHRIFAPIDLVQADAPQRVADCIERACIDAYPNWILAGHPSQYGFAPLR</sequence>
<organism evidence="1 2">
    <name type="scientific">Burkholderia cenocepacia</name>
    <dbReference type="NCBI Taxonomy" id="95486"/>
    <lineage>
        <taxon>Bacteria</taxon>
        <taxon>Pseudomonadati</taxon>
        <taxon>Pseudomonadota</taxon>
        <taxon>Betaproteobacteria</taxon>
        <taxon>Burkholderiales</taxon>
        <taxon>Burkholderiaceae</taxon>
        <taxon>Burkholderia</taxon>
        <taxon>Burkholderia cepacia complex</taxon>
    </lineage>
</organism>
<dbReference type="EMBL" id="JAIZTC010000004">
    <property type="protein sequence ID" value="MCA8380313.1"/>
    <property type="molecule type" value="Genomic_DNA"/>
</dbReference>
<proteinExistence type="predicted"/>
<dbReference type="AlphaFoldDB" id="A0AAW4TDJ5"/>
<name>A0AAW4TDJ5_9BURK</name>
<reference evidence="1" key="1">
    <citation type="submission" date="2023-08" db="EMBL/GenBank/DDBJ databases">
        <title>A collection of bacterial strains from the Burkholderia cepacia Research Laboratory and Repository.</title>
        <authorList>
            <person name="Lipuma J."/>
            <person name="Spilker T."/>
        </authorList>
    </citation>
    <scope>NUCLEOTIDE SEQUENCE</scope>
    <source>
        <strain evidence="1">AU0862</strain>
    </source>
</reference>